<dbReference type="InterPro" id="IPR027417">
    <property type="entry name" value="P-loop_NTPase"/>
</dbReference>
<dbReference type="PANTHER" id="PTHR32309:SF32">
    <property type="entry name" value="TYROSINE-PROTEIN KINASE ETK-RELATED"/>
    <property type="match status" value="1"/>
</dbReference>
<evidence type="ECO:0000256" key="15">
    <source>
        <dbReference type="SAM" id="Phobius"/>
    </source>
</evidence>
<dbReference type="SUPFAM" id="SSF52540">
    <property type="entry name" value="P-loop containing nucleoside triphosphate hydrolases"/>
    <property type="match status" value="1"/>
</dbReference>
<dbReference type="InterPro" id="IPR025669">
    <property type="entry name" value="AAA_dom"/>
</dbReference>
<dbReference type="GO" id="GO:0004713">
    <property type="term" value="F:protein tyrosine kinase activity"/>
    <property type="evidence" value="ECO:0007669"/>
    <property type="project" value="UniProtKB-KW"/>
</dbReference>
<evidence type="ECO:0000259" key="18">
    <source>
        <dbReference type="Pfam" id="PF13807"/>
    </source>
</evidence>
<dbReference type="FunFam" id="3.40.50.300:FF:000527">
    <property type="entry name" value="Tyrosine-protein kinase etk"/>
    <property type="match status" value="1"/>
</dbReference>
<evidence type="ECO:0000256" key="11">
    <source>
        <dbReference type="ARBA" id="ARBA00023136"/>
    </source>
</evidence>
<name>G8LJQ8_9ENTR</name>
<feature type="transmembrane region" description="Helical" evidence="15">
    <location>
        <begin position="46"/>
        <end position="64"/>
    </location>
</feature>
<dbReference type="KEGG" id="eec:EcWSU1_03028"/>
<proteinExistence type="inferred from homology"/>
<keyword evidence="10 15" id="KW-1133">Transmembrane helix</keyword>
<evidence type="ECO:0000256" key="4">
    <source>
        <dbReference type="ARBA" id="ARBA00022519"/>
    </source>
</evidence>
<feature type="coiled-coil region" evidence="14">
    <location>
        <begin position="283"/>
        <end position="317"/>
    </location>
</feature>
<dbReference type="Gene3D" id="3.40.50.300">
    <property type="entry name" value="P-loop containing nucleotide triphosphate hydrolases"/>
    <property type="match status" value="1"/>
</dbReference>
<evidence type="ECO:0000256" key="8">
    <source>
        <dbReference type="ARBA" id="ARBA00022777"/>
    </source>
</evidence>
<organism evidence="19 20">
    <name type="scientific">Enterobacter ludwigii</name>
    <dbReference type="NCBI Taxonomy" id="299767"/>
    <lineage>
        <taxon>Bacteria</taxon>
        <taxon>Pseudomonadati</taxon>
        <taxon>Pseudomonadota</taxon>
        <taxon>Gammaproteobacteria</taxon>
        <taxon>Enterobacterales</taxon>
        <taxon>Enterobacteriaceae</taxon>
        <taxon>Enterobacter</taxon>
        <taxon>Enterobacter cloacae complex</taxon>
    </lineage>
</organism>
<dbReference type="GO" id="GO:0005524">
    <property type="term" value="F:ATP binding"/>
    <property type="evidence" value="ECO:0007669"/>
    <property type="project" value="UniProtKB-KW"/>
</dbReference>
<dbReference type="NCBIfam" id="TIGR01007">
    <property type="entry name" value="eps_fam"/>
    <property type="match status" value="1"/>
</dbReference>
<dbReference type="GO" id="GO:0005886">
    <property type="term" value="C:plasma membrane"/>
    <property type="evidence" value="ECO:0007669"/>
    <property type="project" value="UniProtKB-SubCell"/>
</dbReference>
<evidence type="ECO:0000256" key="14">
    <source>
        <dbReference type="SAM" id="Coils"/>
    </source>
</evidence>
<dbReference type="Pfam" id="PF02706">
    <property type="entry name" value="Wzz"/>
    <property type="match status" value="1"/>
</dbReference>
<comment type="catalytic activity">
    <reaction evidence="13">
        <text>L-tyrosyl-[protein] + ATP = O-phospho-L-tyrosyl-[protein] + ADP + H(+)</text>
        <dbReference type="Rhea" id="RHEA:10596"/>
        <dbReference type="Rhea" id="RHEA-COMP:10136"/>
        <dbReference type="Rhea" id="RHEA-COMP:20101"/>
        <dbReference type="ChEBI" id="CHEBI:15378"/>
        <dbReference type="ChEBI" id="CHEBI:30616"/>
        <dbReference type="ChEBI" id="CHEBI:46858"/>
        <dbReference type="ChEBI" id="CHEBI:61978"/>
        <dbReference type="ChEBI" id="CHEBI:456216"/>
    </reaction>
</comment>
<keyword evidence="7" id="KW-0547">Nucleotide-binding</keyword>
<dbReference type="Pfam" id="PF13614">
    <property type="entry name" value="AAA_31"/>
    <property type="match status" value="1"/>
</dbReference>
<evidence type="ECO:0000256" key="12">
    <source>
        <dbReference type="ARBA" id="ARBA00023137"/>
    </source>
</evidence>
<evidence type="ECO:0000256" key="9">
    <source>
        <dbReference type="ARBA" id="ARBA00022840"/>
    </source>
</evidence>
<dbReference type="InterPro" id="IPR050445">
    <property type="entry name" value="Bact_polysacc_biosynth/exp"/>
</dbReference>
<dbReference type="HOGENOM" id="CLU_009912_0_0_6"/>
<dbReference type="GO" id="GO:0042802">
    <property type="term" value="F:identical protein binding"/>
    <property type="evidence" value="ECO:0007669"/>
    <property type="project" value="UniProtKB-ARBA"/>
</dbReference>
<evidence type="ECO:0000256" key="6">
    <source>
        <dbReference type="ARBA" id="ARBA00022692"/>
    </source>
</evidence>
<dbReference type="InterPro" id="IPR032807">
    <property type="entry name" value="GNVR"/>
</dbReference>
<feature type="domain" description="AAA" evidence="17">
    <location>
        <begin position="557"/>
        <end position="672"/>
    </location>
</feature>
<keyword evidence="4" id="KW-0997">Cell inner membrane</keyword>
<dbReference type="eggNOG" id="COG0489">
    <property type="taxonomic scope" value="Bacteria"/>
</dbReference>
<evidence type="ECO:0000256" key="2">
    <source>
        <dbReference type="ARBA" id="ARBA00008883"/>
    </source>
</evidence>
<keyword evidence="8 19" id="KW-0418">Kinase</keyword>
<dbReference type="Proteomes" id="UP000007838">
    <property type="component" value="Chromosome"/>
</dbReference>
<dbReference type="Pfam" id="PF13807">
    <property type="entry name" value="GNVR"/>
    <property type="match status" value="1"/>
</dbReference>
<comment type="similarity">
    <text evidence="2">Belongs to the etk/wzc family.</text>
</comment>
<evidence type="ECO:0000256" key="1">
    <source>
        <dbReference type="ARBA" id="ARBA00004429"/>
    </source>
</evidence>
<keyword evidence="3" id="KW-1003">Cell membrane</keyword>
<reference evidence="19 20" key="1">
    <citation type="journal article" date="2011" name="Stand. Genomic Sci.">
        <title>Complete genome of the onion pathogen Enterobacter cloacae EcWSU1.</title>
        <authorList>
            <person name="Humann J.L."/>
            <person name="Wildung M."/>
            <person name="Cheng C.H."/>
            <person name="Lee T."/>
            <person name="Stewart J.E."/>
            <person name="Drew J.C."/>
            <person name="Triplett E.W."/>
            <person name="Main D."/>
            <person name="Schroeder B.K."/>
        </authorList>
    </citation>
    <scope>NUCLEOTIDE SEQUENCE [LARGE SCALE GENOMIC DNA]</scope>
    <source>
        <strain evidence="19 20">EcWSU1</strain>
    </source>
</reference>
<evidence type="ECO:0000259" key="17">
    <source>
        <dbReference type="Pfam" id="PF13614"/>
    </source>
</evidence>
<keyword evidence="12" id="KW-0829">Tyrosine-protein kinase</keyword>
<keyword evidence="5" id="KW-0808">Transferase</keyword>
<keyword evidence="14" id="KW-0175">Coiled coil</keyword>
<dbReference type="AlphaFoldDB" id="G8LJQ8"/>
<dbReference type="eggNOG" id="COG3206">
    <property type="taxonomic scope" value="Bacteria"/>
</dbReference>
<sequence>MGSSCGSKRNEALMSSHTSDKYGAAAPHSNEIDLMQLLAEMIDHRMLIGLVTLLFTVCAGLYAFSATPVYQADALVQIEAKQDNSLLKSLSQFGSDLSPDAEPELLLLKSRMILGGTVDNLGLTYQVKQRVLPVVGRLWERLRGSKPGNMTIGELTLPQQEGKPQAVVLTALGQGRYRLEGETLKADGRVGKRLVKDGVRLLVTSLSAEPGTQFTLQAFTRLEAINALQKRLFVAESGKQSGMITLTLTGEDPDRIAVVLNTIAENYLSQNIARQEAQDSRSLAFLQEQLPKVRHELDEAEARLNAYRAKRDSVDLSLEAKSVLDQVVNVENQLNELTFREAEVSQLFKKDHPTYRALREKRQTLEEGRARLNSRVSSMPSTQQEVLRLSRDVESGRTIYLQLLTRQQELNISRSSAIGNVRIIDTAVTQPEPIKPRKALIILPGVLLGLMVSTGWVLVRTACRRGITSSEQIEEQGMPVLATLPRSVWLWKKTHLRRKHFLAPHGKHKTSDIPFLPTDRPADMFVEAMRGLRTSLHFTMMDASNQIVVITGPTQNCGKTLVSTSLASIAAQAGKRVLFIDADMRKGYVHNLFKLNNHHGLSAVLEGNVAWQEAIQRVDKAGFDVLTCGPQPLRPAELLMGERFQEVMSGMNAHYDVVIVDTPPVLAVTDAVLIARVAATTLLVARFGKTNVKETENCVKRLQQMGVQVNGAILNDIVKSAALYYSAGYSHFDYGYTPKEKRREG</sequence>
<accession>G8LJQ8</accession>
<evidence type="ECO:0000313" key="19">
    <source>
        <dbReference type="EMBL" id="AEW74456.1"/>
    </source>
</evidence>
<evidence type="ECO:0000256" key="7">
    <source>
        <dbReference type="ARBA" id="ARBA00022741"/>
    </source>
</evidence>
<evidence type="ECO:0000313" key="20">
    <source>
        <dbReference type="Proteomes" id="UP000007838"/>
    </source>
</evidence>
<dbReference type="EMBL" id="CP002886">
    <property type="protein sequence ID" value="AEW74456.1"/>
    <property type="molecule type" value="Genomic_DNA"/>
</dbReference>
<feature type="domain" description="Tyrosine-protein kinase G-rich" evidence="18">
    <location>
        <begin position="382"/>
        <end position="462"/>
    </location>
</feature>
<gene>
    <name evidence="19" type="primary">etk</name>
    <name evidence="19" type="ORF">EcWSU1_03028</name>
</gene>
<dbReference type="InterPro" id="IPR003856">
    <property type="entry name" value="LPS_length_determ_N"/>
</dbReference>
<dbReference type="Pfam" id="PF23607">
    <property type="entry name" value="WZC_N"/>
    <property type="match status" value="1"/>
</dbReference>
<dbReference type="InterPro" id="IPR005702">
    <property type="entry name" value="Wzc-like_C"/>
</dbReference>
<dbReference type="PANTHER" id="PTHR32309">
    <property type="entry name" value="TYROSINE-PROTEIN KINASE"/>
    <property type="match status" value="1"/>
</dbReference>
<evidence type="ECO:0000256" key="5">
    <source>
        <dbReference type="ARBA" id="ARBA00022679"/>
    </source>
</evidence>
<feature type="domain" description="Polysaccharide chain length determinant N-terminal" evidence="16">
    <location>
        <begin position="30"/>
        <end position="121"/>
    </location>
</feature>
<evidence type="ECO:0000256" key="10">
    <source>
        <dbReference type="ARBA" id="ARBA00022989"/>
    </source>
</evidence>
<evidence type="ECO:0000256" key="13">
    <source>
        <dbReference type="ARBA" id="ARBA00053015"/>
    </source>
</evidence>
<keyword evidence="9" id="KW-0067">ATP-binding</keyword>
<keyword evidence="11 15" id="KW-0472">Membrane</keyword>
<comment type="subcellular location">
    <subcellularLocation>
        <location evidence="1">Cell inner membrane</location>
        <topology evidence="1">Multi-pass membrane protein</topology>
    </subcellularLocation>
</comment>
<keyword evidence="6 15" id="KW-0812">Transmembrane</keyword>
<evidence type="ECO:0000256" key="3">
    <source>
        <dbReference type="ARBA" id="ARBA00022475"/>
    </source>
</evidence>
<evidence type="ECO:0000259" key="16">
    <source>
        <dbReference type="Pfam" id="PF02706"/>
    </source>
</evidence>
<dbReference type="CDD" id="cd05387">
    <property type="entry name" value="BY-kinase"/>
    <property type="match status" value="1"/>
</dbReference>
<protein>
    <submittedName>
        <fullName evidence="19">Tyrosine-protein kinase etk</fullName>
    </submittedName>
</protein>